<dbReference type="Gene3D" id="3.90.1010.10">
    <property type="match status" value="1"/>
</dbReference>
<organism evidence="2 3">
    <name type="scientific">Koleobacter methoxysyntrophicus</name>
    <dbReference type="NCBI Taxonomy" id="2751313"/>
    <lineage>
        <taxon>Bacteria</taxon>
        <taxon>Bacillati</taxon>
        <taxon>Bacillota</taxon>
        <taxon>Clostridia</taxon>
        <taxon>Koleobacterales</taxon>
        <taxon>Koleobacteraceae</taxon>
        <taxon>Koleobacter</taxon>
    </lineage>
</organism>
<feature type="domain" description="NIF system FeS cluster assembly NifU N-terminal" evidence="1">
    <location>
        <begin position="1"/>
        <end position="121"/>
    </location>
</feature>
<gene>
    <name evidence="2" type="primary">iscU_1</name>
    <name evidence="2" type="ORF">H0A61_01487</name>
</gene>
<evidence type="ECO:0000313" key="2">
    <source>
        <dbReference type="EMBL" id="QSQ09128.1"/>
    </source>
</evidence>
<keyword evidence="3" id="KW-1185">Reference proteome</keyword>
<dbReference type="Pfam" id="PF01592">
    <property type="entry name" value="NifU_N"/>
    <property type="match status" value="1"/>
</dbReference>
<sequence>MYTEKVLDHFLNPRNLGVIPDADGIGQYGDPACGDFLRVYIKVENGRLKDVKFLIQGCPAAIATSSIMTELATGKTIEEALKITDDDILEAIGVLPEEKAHCSNLGAGALHLAVMDYLDKQDDSKPAIG</sequence>
<dbReference type="GO" id="GO:0005506">
    <property type="term" value="F:iron ion binding"/>
    <property type="evidence" value="ECO:0007669"/>
    <property type="project" value="InterPro"/>
</dbReference>
<evidence type="ECO:0000259" key="1">
    <source>
        <dbReference type="Pfam" id="PF01592"/>
    </source>
</evidence>
<dbReference type="CDD" id="cd06664">
    <property type="entry name" value="IscU_like"/>
    <property type="match status" value="1"/>
</dbReference>
<name>A0A8A0RNG4_9FIRM</name>
<dbReference type="EMBL" id="CP059066">
    <property type="protein sequence ID" value="QSQ09128.1"/>
    <property type="molecule type" value="Genomic_DNA"/>
</dbReference>
<dbReference type="PANTHER" id="PTHR10093">
    <property type="entry name" value="IRON-SULFUR CLUSTER ASSEMBLY ENZYME NIFU HOMOLOG"/>
    <property type="match status" value="1"/>
</dbReference>
<dbReference type="InterPro" id="IPR002871">
    <property type="entry name" value="NIF_FeS_clus_asmbl_NifU_N"/>
</dbReference>
<dbReference type="GO" id="GO:0016226">
    <property type="term" value="P:iron-sulfur cluster assembly"/>
    <property type="evidence" value="ECO:0007669"/>
    <property type="project" value="InterPro"/>
</dbReference>
<protein>
    <submittedName>
        <fullName evidence="2">Iron-sulfur cluster assembly scaffold protein IscU</fullName>
    </submittedName>
</protein>
<accession>A0A8A0RNG4</accession>
<dbReference type="Proteomes" id="UP000662904">
    <property type="component" value="Chromosome"/>
</dbReference>
<dbReference type="AlphaFoldDB" id="A0A8A0RNG4"/>
<evidence type="ECO:0000313" key="3">
    <source>
        <dbReference type="Proteomes" id="UP000662904"/>
    </source>
</evidence>
<reference evidence="2" key="1">
    <citation type="submission" date="2020-07" db="EMBL/GenBank/DDBJ databases">
        <title>Koleobacter methoxysyntrophicus gen. nov., sp. nov., a novel anaerobic bacterium isolated from deep subsurface oil field and proposal of Koleobacterales ord. nov. in the phylum Firmicutes.</title>
        <authorList>
            <person name="Sakamoto S."/>
            <person name="Tamaki H."/>
        </authorList>
    </citation>
    <scope>NUCLEOTIDE SEQUENCE</scope>
    <source>
        <strain evidence="2">NRmbB1</strain>
    </source>
</reference>
<dbReference type="RefSeq" id="WP_206709317.1">
    <property type="nucleotide sequence ID" value="NZ_CP059066.1"/>
</dbReference>
<proteinExistence type="predicted"/>
<dbReference type="SUPFAM" id="SSF82649">
    <property type="entry name" value="SufE/NifU"/>
    <property type="match status" value="1"/>
</dbReference>
<dbReference type="KEGG" id="kme:H0A61_01487"/>
<dbReference type="GO" id="GO:0051536">
    <property type="term" value="F:iron-sulfur cluster binding"/>
    <property type="evidence" value="ECO:0007669"/>
    <property type="project" value="InterPro"/>
</dbReference>